<dbReference type="AlphaFoldDB" id="A0AA36CH58"/>
<feature type="compositionally biased region" description="Basic and acidic residues" evidence="1">
    <location>
        <begin position="105"/>
        <end position="125"/>
    </location>
</feature>
<name>A0AA36CH58_9BILA</name>
<feature type="region of interest" description="Disordered" evidence="1">
    <location>
        <begin position="104"/>
        <end position="134"/>
    </location>
</feature>
<keyword evidence="3" id="KW-1185">Reference proteome</keyword>
<evidence type="ECO:0000256" key="1">
    <source>
        <dbReference type="SAM" id="MobiDB-lite"/>
    </source>
</evidence>
<proteinExistence type="predicted"/>
<accession>A0AA36CH58</accession>
<evidence type="ECO:0000313" key="2">
    <source>
        <dbReference type="EMBL" id="CAJ0568927.1"/>
    </source>
</evidence>
<protein>
    <submittedName>
        <fullName evidence="2">Uncharacterized protein</fullName>
    </submittedName>
</protein>
<sequence length="255" mass="28957">MVPLWTSVPIHPQAEEGLLLVEYDRLVTAGQLSPAHDSETFVWMSLPPAMLKNCHGRNIRERSSPVRMLQESSPPRRGRKRAVERRGLERRRIALKLGMSSSAMKKFESASEMHPHSMYDSDGSSRRQSSQEPELSLINEEHEQFDVSHDGGHYMTRHAGTTPLMTRRSDNGHGWQSPNSRARQPQLRAITEDLGAEGNYPMEAPRSSIDLPMFFECEEPVELLARRLSTADLNRSGDPSQLAHDLFDEHGHLRF</sequence>
<organism evidence="2 3">
    <name type="scientific">Mesorhabditis spiculigera</name>
    <dbReference type="NCBI Taxonomy" id="96644"/>
    <lineage>
        <taxon>Eukaryota</taxon>
        <taxon>Metazoa</taxon>
        <taxon>Ecdysozoa</taxon>
        <taxon>Nematoda</taxon>
        <taxon>Chromadorea</taxon>
        <taxon>Rhabditida</taxon>
        <taxon>Rhabditina</taxon>
        <taxon>Rhabditomorpha</taxon>
        <taxon>Rhabditoidea</taxon>
        <taxon>Rhabditidae</taxon>
        <taxon>Mesorhabditinae</taxon>
        <taxon>Mesorhabditis</taxon>
    </lineage>
</organism>
<feature type="non-terminal residue" evidence="2">
    <location>
        <position position="1"/>
    </location>
</feature>
<feature type="region of interest" description="Disordered" evidence="1">
    <location>
        <begin position="60"/>
        <end position="89"/>
    </location>
</feature>
<reference evidence="2" key="1">
    <citation type="submission" date="2023-06" db="EMBL/GenBank/DDBJ databases">
        <authorList>
            <person name="Delattre M."/>
        </authorList>
    </citation>
    <scope>NUCLEOTIDE SEQUENCE</scope>
    <source>
        <strain evidence="2">AF72</strain>
    </source>
</reference>
<evidence type="ECO:0000313" key="3">
    <source>
        <dbReference type="Proteomes" id="UP001177023"/>
    </source>
</evidence>
<dbReference type="EMBL" id="CATQJA010001861">
    <property type="protein sequence ID" value="CAJ0568927.1"/>
    <property type="molecule type" value="Genomic_DNA"/>
</dbReference>
<comment type="caution">
    <text evidence="2">The sequence shown here is derived from an EMBL/GenBank/DDBJ whole genome shotgun (WGS) entry which is preliminary data.</text>
</comment>
<dbReference type="Proteomes" id="UP001177023">
    <property type="component" value="Unassembled WGS sequence"/>
</dbReference>
<gene>
    <name evidence="2" type="ORF">MSPICULIGERA_LOCUS7430</name>
</gene>